<organism evidence="2 3">
    <name type="scientific">Senna tora</name>
    <dbReference type="NCBI Taxonomy" id="362788"/>
    <lineage>
        <taxon>Eukaryota</taxon>
        <taxon>Viridiplantae</taxon>
        <taxon>Streptophyta</taxon>
        <taxon>Embryophyta</taxon>
        <taxon>Tracheophyta</taxon>
        <taxon>Spermatophyta</taxon>
        <taxon>Magnoliopsida</taxon>
        <taxon>eudicotyledons</taxon>
        <taxon>Gunneridae</taxon>
        <taxon>Pentapetalae</taxon>
        <taxon>rosids</taxon>
        <taxon>fabids</taxon>
        <taxon>Fabales</taxon>
        <taxon>Fabaceae</taxon>
        <taxon>Caesalpinioideae</taxon>
        <taxon>Cassia clade</taxon>
        <taxon>Senna</taxon>
    </lineage>
</organism>
<protein>
    <submittedName>
        <fullName evidence="2">Uncharacterized protein</fullName>
    </submittedName>
</protein>
<dbReference type="AlphaFoldDB" id="A0A834SH49"/>
<dbReference type="Proteomes" id="UP000634136">
    <property type="component" value="Unassembled WGS sequence"/>
</dbReference>
<feature type="region of interest" description="Disordered" evidence="1">
    <location>
        <begin position="1"/>
        <end position="24"/>
    </location>
</feature>
<evidence type="ECO:0000256" key="1">
    <source>
        <dbReference type="SAM" id="MobiDB-lite"/>
    </source>
</evidence>
<proteinExistence type="predicted"/>
<keyword evidence="3" id="KW-1185">Reference proteome</keyword>
<evidence type="ECO:0000313" key="3">
    <source>
        <dbReference type="Proteomes" id="UP000634136"/>
    </source>
</evidence>
<comment type="caution">
    <text evidence="2">The sequence shown here is derived from an EMBL/GenBank/DDBJ whole genome shotgun (WGS) entry which is preliminary data.</text>
</comment>
<reference evidence="2" key="1">
    <citation type="submission" date="2020-09" db="EMBL/GenBank/DDBJ databases">
        <title>Genome-Enabled Discovery of Anthraquinone Biosynthesis in Senna tora.</title>
        <authorList>
            <person name="Kang S.-H."/>
            <person name="Pandey R.P."/>
            <person name="Lee C.-M."/>
            <person name="Sim J.-S."/>
            <person name="Jeong J.-T."/>
            <person name="Choi B.-S."/>
            <person name="Jung M."/>
            <person name="Ginzburg D."/>
            <person name="Zhao K."/>
            <person name="Won S.Y."/>
            <person name="Oh T.-J."/>
            <person name="Yu Y."/>
            <person name="Kim N.-H."/>
            <person name="Lee O.R."/>
            <person name="Lee T.-H."/>
            <person name="Bashyal P."/>
            <person name="Kim T.-S."/>
            <person name="Lee W.-H."/>
            <person name="Kawkins C."/>
            <person name="Kim C.-K."/>
            <person name="Kim J.S."/>
            <person name="Ahn B.O."/>
            <person name="Rhee S.Y."/>
            <person name="Sohng J.K."/>
        </authorList>
    </citation>
    <scope>NUCLEOTIDE SEQUENCE</scope>
    <source>
        <tissue evidence="2">Leaf</tissue>
    </source>
</reference>
<gene>
    <name evidence="2" type="ORF">G2W53_043496</name>
</gene>
<name>A0A834SH49_9FABA</name>
<dbReference type="EMBL" id="JAAIUW010000013">
    <property type="protein sequence ID" value="KAF7804385.1"/>
    <property type="molecule type" value="Genomic_DNA"/>
</dbReference>
<accession>A0A834SH49</accession>
<evidence type="ECO:0000313" key="2">
    <source>
        <dbReference type="EMBL" id="KAF7804385.1"/>
    </source>
</evidence>
<sequence length="74" mass="8643">MEEGENAKGSKLPSSSTAQPPYHLRRGWLREAEALHGRKRKRWRGFENEGWMRCYRYSLLGLLLPGLNGNKIMR</sequence>